<sequence length="89" mass="9889">MSEEFTLKRISQSEWLLEKSGEMRVPGRIFADIQTIEQLQTDVAEKKEWNALRQVRDVACLPGIVTAAPALLHGFHCQTPSPSQGLSPA</sequence>
<gene>
    <name evidence="1" type="ORF">S06H3_12763</name>
</gene>
<name>X1LW44_9ZZZZ</name>
<comment type="caution">
    <text evidence="1">The sequence shown here is derived from an EMBL/GenBank/DDBJ whole genome shotgun (WGS) entry which is preliminary data.</text>
</comment>
<dbReference type="EMBL" id="BARV01006234">
    <property type="protein sequence ID" value="GAI09991.1"/>
    <property type="molecule type" value="Genomic_DNA"/>
</dbReference>
<dbReference type="InterPro" id="IPR036025">
    <property type="entry name" value="RtcB-like_sf"/>
</dbReference>
<proteinExistence type="predicted"/>
<reference evidence="1" key="1">
    <citation type="journal article" date="2014" name="Front. Microbiol.">
        <title>High frequency of phylogenetically diverse reductive dehalogenase-homologous genes in deep subseafloor sedimentary metagenomes.</title>
        <authorList>
            <person name="Kawai M."/>
            <person name="Futagami T."/>
            <person name="Toyoda A."/>
            <person name="Takaki Y."/>
            <person name="Nishi S."/>
            <person name="Hori S."/>
            <person name="Arai W."/>
            <person name="Tsubouchi T."/>
            <person name="Morono Y."/>
            <person name="Uchiyama I."/>
            <person name="Ito T."/>
            <person name="Fujiyama A."/>
            <person name="Inagaki F."/>
            <person name="Takami H."/>
        </authorList>
    </citation>
    <scope>NUCLEOTIDE SEQUENCE</scope>
    <source>
        <strain evidence="1">Expedition CK06-06</strain>
    </source>
</reference>
<evidence type="ECO:0000313" key="1">
    <source>
        <dbReference type="EMBL" id="GAI09991.1"/>
    </source>
</evidence>
<dbReference type="GO" id="GO:0006396">
    <property type="term" value="P:RNA processing"/>
    <property type="evidence" value="ECO:0007669"/>
    <property type="project" value="InterPro"/>
</dbReference>
<organism evidence="1">
    <name type="scientific">marine sediment metagenome</name>
    <dbReference type="NCBI Taxonomy" id="412755"/>
    <lineage>
        <taxon>unclassified sequences</taxon>
        <taxon>metagenomes</taxon>
        <taxon>ecological metagenomes</taxon>
    </lineage>
</organism>
<protein>
    <submittedName>
        <fullName evidence="1">Uncharacterized protein</fullName>
    </submittedName>
</protein>
<accession>X1LW44</accession>
<dbReference type="Gene3D" id="3.90.1860.10">
    <property type="entry name" value="tRNA-splicing ligase RtcB"/>
    <property type="match status" value="1"/>
</dbReference>
<dbReference type="AlphaFoldDB" id="X1LW44"/>